<keyword evidence="2" id="KW-1185">Reference proteome</keyword>
<organism evidence="1 2">
    <name type="scientific">Streptococcus infantarius subsp. infantarius ATCC BAA-102</name>
    <dbReference type="NCBI Taxonomy" id="471872"/>
    <lineage>
        <taxon>Bacteria</taxon>
        <taxon>Bacillati</taxon>
        <taxon>Bacillota</taxon>
        <taxon>Bacilli</taxon>
        <taxon>Lactobacillales</taxon>
        <taxon>Streptococcaceae</taxon>
        <taxon>Streptococcus</taxon>
    </lineage>
</organism>
<evidence type="ECO:0008006" key="3">
    <source>
        <dbReference type="Google" id="ProtNLM"/>
    </source>
</evidence>
<comment type="caution">
    <text evidence="1">The sequence shown here is derived from an EMBL/GenBank/DDBJ whole genome shotgun (WGS) entry which is preliminary data.</text>
</comment>
<name>A0ABP2DI18_9STRE</name>
<dbReference type="Proteomes" id="UP000005602">
    <property type="component" value="Unassembled WGS sequence"/>
</dbReference>
<sequence length="50" mass="5900">MQKSYAKKLKNSKRKMIFKKKRQHSLRRKSISSVPVHPEISTDIWGQMAS</sequence>
<reference evidence="1" key="2">
    <citation type="submission" date="2013-09" db="EMBL/GenBank/DDBJ databases">
        <title>Draft genome sequence of Streptococcus infantarius subsp. infantarius ATCC BAA-102.</title>
        <authorList>
            <person name="Sudarsanam P."/>
            <person name="Ley R."/>
            <person name="Guruge J."/>
            <person name="Turnbaugh P.J."/>
            <person name="Mahowald M."/>
            <person name="Liep D."/>
            <person name="Gordon J."/>
        </authorList>
    </citation>
    <scope>NUCLEOTIDE SEQUENCE</scope>
    <source>
        <strain evidence="1">ATCC BAA-102</strain>
    </source>
</reference>
<reference evidence="1" key="1">
    <citation type="submission" date="2008-03" db="EMBL/GenBank/DDBJ databases">
        <authorList>
            <person name="Fulton L."/>
            <person name="Clifton S."/>
            <person name="Fulton B."/>
            <person name="Xu J."/>
            <person name="Minx P."/>
            <person name="Pepin K.H."/>
            <person name="Johnson M."/>
            <person name="Thiruvilangam P."/>
            <person name="Bhonagiri V."/>
            <person name="Nash W.E."/>
            <person name="Mardis E.R."/>
            <person name="Wilson R.K."/>
        </authorList>
    </citation>
    <scope>NUCLEOTIDE SEQUENCE [LARGE SCALE GENOMIC DNA]</scope>
    <source>
        <strain evidence="1">ATCC BAA-102</strain>
    </source>
</reference>
<evidence type="ECO:0000313" key="2">
    <source>
        <dbReference type="Proteomes" id="UP000005602"/>
    </source>
</evidence>
<dbReference type="EMBL" id="ABJK02000018">
    <property type="protein sequence ID" value="EDT47866.1"/>
    <property type="molecule type" value="Genomic_DNA"/>
</dbReference>
<accession>A0ABP2DI18</accession>
<proteinExistence type="predicted"/>
<gene>
    <name evidence="1" type="ORF">STRINF_00966</name>
</gene>
<protein>
    <recommendedName>
        <fullName evidence="3">Transposase</fullName>
    </recommendedName>
</protein>
<evidence type="ECO:0000313" key="1">
    <source>
        <dbReference type="EMBL" id="EDT47866.1"/>
    </source>
</evidence>